<keyword evidence="1" id="KW-0433">Leucine-rich repeat</keyword>
<dbReference type="InterPro" id="IPR001611">
    <property type="entry name" value="Leu-rich_rpt"/>
</dbReference>
<dbReference type="PANTHER" id="PTHR24366">
    <property type="entry name" value="IG(IMMUNOGLOBULIN) AND LRR(LEUCINE RICH REPEAT) DOMAINS"/>
    <property type="match status" value="1"/>
</dbReference>
<proteinExistence type="predicted"/>
<evidence type="ECO:0000313" key="4">
    <source>
        <dbReference type="WBParaSite" id="PSU_v2.g11002.t1"/>
    </source>
</evidence>
<keyword evidence="3" id="KW-1185">Reference proteome</keyword>
<keyword evidence="2" id="KW-0677">Repeat</keyword>
<dbReference type="SMART" id="SM00369">
    <property type="entry name" value="LRR_TYP"/>
    <property type="match status" value="3"/>
</dbReference>
<evidence type="ECO:0000256" key="2">
    <source>
        <dbReference type="ARBA" id="ARBA00022737"/>
    </source>
</evidence>
<dbReference type="Gene3D" id="3.80.10.10">
    <property type="entry name" value="Ribonuclease Inhibitor"/>
    <property type="match status" value="2"/>
</dbReference>
<accession>A0A914XVK3</accession>
<reference evidence="4" key="1">
    <citation type="submission" date="2022-11" db="UniProtKB">
        <authorList>
            <consortium name="WormBaseParasite"/>
        </authorList>
    </citation>
    <scope>IDENTIFICATION</scope>
</reference>
<dbReference type="SUPFAM" id="SSF52058">
    <property type="entry name" value="L domain-like"/>
    <property type="match status" value="1"/>
</dbReference>
<dbReference type="InterPro" id="IPR003591">
    <property type="entry name" value="Leu-rich_rpt_typical-subtyp"/>
</dbReference>
<name>A0A914XVK3_9BILA</name>
<sequence length="817" mass="95160">MNEMDLAAAADMLQCNIAVWERNGHWTLYNSLSFAKGLTIQHEAILEHPTILLNNSNCEHNFFNPVINVVPRNGENDERIFDDVIMEEEEEEEQNLGMENDRDTFQNMDVDELTKNMQELNLIFNEHPGNTETLNLSSLNIENFDDRDMPSEVKTLNLSKNKLEYLRFQKNYKFLKRLDLDNNKLKDIAWETFPIFLEYISLNNNFITSIINLQIHFKFLKHLNLNNNQLSSIPWEDLPISLKVISLNRNYLTSIKTVKHLKQLRRISMSRNKLTEITPDFNELKNLNEIELDYNNLKSLPKGFELIQTLNEDGLSINLACNKFDYEKQDLNEDLWTKLPLIKRLYIWENKIDTLPCQLADKLEADSIIIASDCYIVHVCPKIYSKFKKLDLNDNFLDSLTFIPATILQPPKKQHKIAVESSFDQKVLNMHVSISKPPETFPKFLEKPKYSFNKVKARENLNKIQCKCCAVCGNDQNTFNIQQMMVMDFNLCIDFEYEEVENNYDTKETIFPSGEWISKIRTRLCNSCKNELLKKCENSFETFINENSEIKSKQARIEETDNIDLKECHRSMNKNNDQINKELINQQQPSTSSSMIVPLIRNNYLMEVCSYNSAPIPENIEEQRGQDFRATEIFMQETTQEQNLAVENNATFNWNPVGQLQSSKFPLNDHLYHHTTDPTVSTISEIWQQNNEMLADSVYTDTYISSFTAFNDSYLGESLNQTFKQQPLNIQESHFTSNFPDDPTTIDNFSNIIQDISPGQTFEEYLESQYFPQPILPLNNNIFEASLPQSNNNNINSHEDPQAATSSSTTYYYYTNL</sequence>
<organism evidence="3 4">
    <name type="scientific">Panagrolaimus superbus</name>
    <dbReference type="NCBI Taxonomy" id="310955"/>
    <lineage>
        <taxon>Eukaryota</taxon>
        <taxon>Metazoa</taxon>
        <taxon>Ecdysozoa</taxon>
        <taxon>Nematoda</taxon>
        <taxon>Chromadorea</taxon>
        <taxon>Rhabditida</taxon>
        <taxon>Tylenchina</taxon>
        <taxon>Panagrolaimomorpha</taxon>
        <taxon>Panagrolaimoidea</taxon>
        <taxon>Panagrolaimidae</taxon>
        <taxon>Panagrolaimus</taxon>
    </lineage>
</organism>
<dbReference type="PANTHER" id="PTHR24366:SF96">
    <property type="entry name" value="LEUCINE RICH REPEAT CONTAINING 53"/>
    <property type="match status" value="1"/>
</dbReference>
<evidence type="ECO:0000256" key="1">
    <source>
        <dbReference type="ARBA" id="ARBA00022614"/>
    </source>
</evidence>
<evidence type="ECO:0000313" key="3">
    <source>
        <dbReference type="Proteomes" id="UP000887577"/>
    </source>
</evidence>
<protein>
    <submittedName>
        <fullName evidence="4">Uncharacterized protein</fullName>
    </submittedName>
</protein>
<dbReference type="InterPro" id="IPR032675">
    <property type="entry name" value="LRR_dom_sf"/>
</dbReference>
<dbReference type="AlphaFoldDB" id="A0A914XVK3"/>
<dbReference type="PROSITE" id="PS51450">
    <property type="entry name" value="LRR"/>
    <property type="match status" value="2"/>
</dbReference>
<dbReference type="Proteomes" id="UP000887577">
    <property type="component" value="Unplaced"/>
</dbReference>
<dbReference type="WBParaSite" id="PSU_v2.g11002.t1">
    <property type="protein sequence ID" value="PSU_v2.g11002.t1"/>
    <property type="gene ID" value="PSU_v2.g11002"/>
</dbReference>